<dbReference type="AlphaFoldDB" id="A0A0F3N9W0"/>
<dbReference type="GO" id="GO:0006281">
    <property type="term" value="P:DNA repair"/>
    <property type="evidence" value="ECO:0007669"/>
    <property type="project" value="InterPro"/>
</dbReference>
<dbReference type="SMART" id="SM00278">
    <property type="entry name" value="HhH1"/>
    <property type="match status" value="2"/>
</dbReference>
<dbReference type="InterPro" id="IPR003583">
    <property type="entry name" value="Hlx-hairpin-Hlx_DNA-bd_motif"/>
</dbReference>
<evidence type="ECO:0000313" key="3">
    <source>
        <dbReference type="Proteomes" id="UP000033441"/>
    </source>
</evidence>
<evidence type="ECO:0000259" key="1">
    <source>
        <dbReference type="SMART" id="SM00278"/>
    </source>
</evidence>
<feature type="domain" description="Helix-hairpin-helix DNA-binding motif class 1" evidence="1">
    <location>
        <begin position="63"/>
        <end position="82"/>
    </location>
</feature>
<dbReference type="GO" id="GO:0009380">
    <property type="term" value="C:excinuclease repair complex"/>
    <property type="evidence" value="ECO:0007669"/>
    <property type="project" value="TreeGrafter"/>
</dbReference>
<dbReference type="Gene3D" id="1.10.150.20">
    <property type="entry name" value="5' to 3' exonuclease, C-terminal subdomain"/>
    <property type="match status" value="1"/>
</dbReference>
<dbReference type="EMBL" id="LANV01000001">
    <property type="protein sequence ID" value="KJV64482.1"/>
    <property type="molecule type" value="Genomic_DNA"/>
</dbReference>
<dbReference type="InterPro" id="IPR010994">
    <property type="entry name" value="RuvA_2-like"/>
</dbReference>
<dbReference type="Pfam" id="PF14520">
    <property type="entry name" value="HHH_5"/>
    <property type="match status" value="1"/>
</dbReference>
<comment type="caution">
    <text evidence="2">The sequence shown here is derived from an EMBL/GenBank/DDBJ whole genome shotgun (WGS) entry which is preliminary data.</text>
</comment>
<accession>A0A0F3N9W0</accession>
<dbReference type="PATRIC" id="fig|1359152.3.peg.618"/>
<dbReference type="InterPro" id="IPR050066">
    <property type="entry name" value="UvrABC_protein_C"/>
</dbReference>
<dbReference type="GO" id="GO:0003677">
    <property type="term" value="F:DNA binding"/>
    <property type="evidence" value="ECO:0007669"/>
    <property type="project" value="InterPro"/>
</dbReference>
<dbReference type="PANTHER" id="PTHR30562">
    <property type="entry name" value="UVRC/OXIDOREDUCTASE"/>
    <property type="match status" value="1"/>
</dbReference>
<sequence length="92" mass="10394">MHFLCRLRDEAHRFAITSHRKSRDGKLQFSTLLNDIPGIGKTKGKAILAYFGSIKAMKHARVEEISKVPGISLKLAKRVADYLKESQTTLRV</sequence>
<feature type="domain" description="Helix-hairpin-helix DNA-binding motif class 1" evidence="1">
    <location>
        <begin position="31"/>
        <end position="50"/>
    </location>
</feature>
<dbReference type="SUPFAM" id="SSF47781">
    <property type="entry name" value="RuvA domain 2-like"/>
    <property type="match status" value="1"/>
</dbReference>
<organism evidence="2 3">
    <name type="scientific">Anaplasma phagocytophilum str. ApMUC09</name>
    <dbReference type="NCBI Taxonomy" id="1359152"/>
    <lineage>
        <taxon>Bacteria</taxon>
        <taxon>Pseudomonadati</taxon>
        <taxon>Pseudomonadota</taxon>
        <taxon>Alphaproteobacteria</taxon>
        <taxon>Rickettsiales</taxon>
        <taxon>Anaplasmataceae</taxon>
        <taxon>Anaplasma</taxon>
        <taxon>phagocytophilum group</taxon>
    </lineage>
</organism>
<protein>
    <submittedName>
        <fullName evidence="2">Helix-hairpin-helix motif family protein</fullName>
    </submittedName>
</protein>
<evidence type="ECO:0000313" key="2">
    <source>
        <dbReference type="EMBL" id="KJV64482.1"/>
    </source>
</evidence>
<name>A0A0F3N9W0_ANAPH</name>
<gene>
    <name evidence="2" type="ORF">APHMUC_0583</name>
</gene>
<reference evidence="2 3" key="1">
    <citation type="submission" date="2015-02" db="EMBL/GenBank/DDBJ databases">
        <title>Genome Sequencing of Rickettsiales.</title>
        <authorList>
            <person name="Daugherty S.C."/>
            <person name="Su Q."/>
            <person name="Abolude K."/>
            <person name="Beier-Sexton M."/>
            <person name="Carlyon J.A."/>
            <person name="Carter R."/>
            <person name="Day N.P."/>
            <person name="Dumler S.J."/>
            <person name="Dyachenko V."/>
            <person name="Godinez A."/>
            <person name="Kurtti T.J."/>
            <person name="Lichay M."/>
            <person name="Mullins K.E."/>
            <person name="Ott S."/>
            <person name="Pappas-Brown V."/>
            <person name="Paris D.H."/>
            <person name="Patel P."/>
            <person name="Richards A.L."/>
            <person name="Sadzewicz L."/>
            <person name="Sears K."/>
            <person name="Seidman D."/>
            <person name="Sengamalay N."/>
            <person name="Stenos J."/>
            <person name="Tallon L.J."/>
            <person name="Vincent G."/>
            <person name="Fraser C.M."/>
            <person name="Munderloh U."/>
            <person name="Dunning-Hotopp J.C."/>
        </authorList>
    </citation>
    <scope>NUCLEOTIDE SEQUENCE [LARGE SCALE GENOMIC DNA]</scope>
    <source>
        <strain evidence="2 3">ApMUC09</strain>
    </source>
</reference>
<dbReference type="PANTHER" id="PTHR30562:SF1">
    <property type="entry name" value="UVRABC SYSTEM PROTEIN C"/>
    <property type="match status" value="1"/>
</dbReference>
<dbReference type="Proteomes" id="UP000033441">
    <property type="component" value="Unassembled WGS sequence"/>
</dbReference>
<dbReference type="InterPro" id="IPR038476">
    <property type="entry name" value="UvrC_RNase_H_dom_sf"/>
</dbReference>
<dbReference type="Gene3D" id="3.30.420.340">
    <property type="entry name" value="UvrC, RNAse H endonuclease domain"/>
    <property type="match status" value="1"/>
</dbReference>
<proteinExistence type="predicted"/>